<feature type="transmembrane region" description="Helical" evidence="2">
    <location>
        <begin position="40"/>
        <end position="61"/>
    </location>
</feature>
<protein>
    <submittedName>
        <fullName evidence="3">Uncharacterized protein</fullName>
    </submittedName>
</protein>
<keyword evidence="2" id="KW-0812">Transmembrane</keyword>
<dbReference type="AlphaFoldDB" id="A0A9Y1BL58"/>
<accession>A0A9Y1BL58</accession>
<evidence type="ECO:0000313" key="3">
    <source>
        <dbReference type="EMBL" id="UJG41071.1"/>
    </source>
</evidence>
<name>A0A9Y1BL58_9ARCH</name>
<proteinExistence type="predicted"/>
<evidence type="ECO:0000256" key="1">
    <source>
        <dbReference type="SAM" id="MobiDB-lite"/>
    </source>
</evidence>
<reference evidence="3" key="1">
    <citation type="journal article" date="2022" name="Nat. Microbiol.">
        <title>Unique mobile elements and scalable gene flow at the prokaryote-eukaryote boundary revealed by circularized Asgard archaea genomes.</title>
        <authorList>
            <person name="Wu F."/>
            <person name="Speth D.R."/>
            <person name="Philosof A."/>
            <person name="Cremiere A."/>
            <person name="Narayanan A."/>
            <person name="Barco R.A."/>
            <person name="Connon S.A."/>
            <person name="Amend J.P."/>
            <person name="Antoshechkin I.A."/>
            <person name="Orphan V.J."/>
        </authorList>
    </citation>
    <scope>NUCLEOTIDE SEQUENCE</scope>
    <source>
        <strain evidence="3">PM71</strain>
    </source>
</reference>
<dbReference type="Proteomes" id="UP001201020">
    <property type="component" value="Chromosome"/>
</dbReference>
<organism evidence="3">
    <name type="scientific">Candidatus Heimdallarchaeum aukensis</name>
    <dbReference type="NCBI Taxonomy" id="2876573"/>
    <lineage>
        <taxon>Archaea</taxon>
        <taxon>Promethearchaeati</taxon>
        <taxon>Candidatus Heimdallarchaeota</taxon>
        <taxon>Candidatus Heimdallarchaeia (ex Rinke et al. 2021) (nom. nud.)</taxon>
        <taxon>Candidatus Heimdallarchaeales</taxon>
        <taxon>Candidatus Heimdallarchaeaceae</taxon>
        <taxon>Candidatus Heimdallarchaeum</taxon>
    </lineage>
</organism>
<evidence type="ECO:0000256" key="2">
    <source>
        <dbReference type="SAM" id="Phobius"/>
    </source>
</evidence>
<keyword evidence="2" id="KW-0472">Membrane</keyword>
<feature type="transmembrane region" description="Helical" evidence="2">
    <location>
        <begin position="67"/>
        <end position="86"/>
    </location>
</feature>
<keyword evidence="2" id="KW-1133">Transmembrane helix</keyword>
<dbReference type="EMBL" id="CP084166">
    <property type="protein sequence ID" value="UJG41071.1"/>
    <property type="molecule type" value="Genomic_DNA"/>
</dbReference>
<sequence>MNNKEKNQKLSFLKNQYSRLLDKLSKSIVVKIREQGKLPFFLVVLIWIVFWGSSFYFITVFMPVNLLWLRVFLPVFISLIVVNASTELGKKVVGYHNEKEEKVEKESSSSLLSEEKDISTKEGYSLKSTFILRDKKGKKIFLINKGKIIPVFLVSILSTGNKEKGYTFSSLLNYPLRNEMKEIEFSVLDTDKGEYLLFLGKEYKTKNKNYTELLKENEQFFSKIEIIVAELKRDNNLELEAVEDSILNELFPLYSEVLCCKNEDTNKKEQKIEEKNHLQLKSENNNLNNANNGKEYNQNGESSNRFRPFSVKTELTPYQLTKVAEKKELLLSELTYSFDNFIDMSKVFYKKALEHQLNAKFPISEDNFLKLIQLFVEKNKYEFFYPSFFKLEKYESFKVFETPSSEEIEEFSEELVKECMFTNLDTEVKKELHSFLTQKIKNRKHRQEVKPVGIKVSSTIPRPSVKSLSES</sequence>
<feature type="region of interest" description="Disordered" evidence="1">
    <location>
        <begin position="276"/>
        <end position="305"/>
    </location>
</feature>
<gene>
    <name evidence="3" type="ORF">K9W45_01095</name>
</gene>
<feature type="compositionally biased region" description="Polar residues" evidence="1">
    <location>
        <begin position="294"/>
        <end position="305"/>
    </location>
</feature>